<name>A0A6J7XBF3_9CAUD</name>
<accession>A0A6J7XBF3</accession>
<protein>
    <submittedName>
        <fullName evidence="1">Uncharacterized protein</fullName>
    </submittedName>
</protein>
<proteinExistence type="predicted"/>
<organism evidence="1">
    <name type="scientific">uncultured Caudovirales phage</name>
    <dbReference type="NCBI Taxonomy" id="2100421"/>
    <lineage>
        <taxon>Viruses</taxon>
        <taxon>Duplodnaviria</taxon>
        <taxon>Heunggongvirae</taxon>
        <taxon>Uroviricota</taxon>
        <taxon>Caudoviricetes</taxon>
        <taxon>Peduoviridae</taxon>
        <taxon>Maltschvirus</taxon>
        <taxon>Maltschvirus maltsch</taxon>
    </lineage>
</organism>
<evidence type="ECO:0000313" key="1">
    <source>
        <dbReference type="EMBL" id="CAB5224958.1"/>
    </source>
</evidence>
<reference evidence="1" key="1">
    <citation type="submission" date="2020-05" db="EMBL/GenBank/DDBJ databases">
        <authorList>
            <person name="Chiriac C."/>
            <person name="Salcher M."/>
            <person name="Ghai R."/>
            <person name="Kavagutti S V."/>
        </authorList>
    </citation>
    <scope>NUCLEOTIDE SEQUENCE</scope>
</reference>
<dbReference type="EMBL" id="LR798338">
    <property type="protein sequence ID" value="CAB5224958.1"/>
    <property type="molecule type" value="Genomic_DNA"/>
</dbReference>
<sequence>MTRKKIPPCPECGEHFENAFDATDHLLEDDEEFDPALVLPNGYRLMIGSLLRCIYRYADSPENIKGIAESTYMTLFTAETQPNVVAGIIEDMIVDTQMTDLDEELKKLLERGE</sequence>
<gene>
    <name evidence="1" type="ORF">UFOVP744_55</name>
</gene>